<organism evidence="4 5">
    <name type="scientific">Microthlaspi erraticum</name>
    <dbReference type="NCBI Taxonomy" id="1685480"/>
    <lineage>
        <taxon>Eukaryota</taxon>
        <taxon>Viridiplantae</taxon>
        <taxon>Streptophyta</taxon>
        <taxon>Embryophyta</taxon>
        <taxon>Tracheophyta</taxon>
        <taxon>Spermatophyta</taxon>
        <taxon>Magnoliopsida</taxon>
        <taxon>eudicotyledons</taxon>
        <taxon>Gunneridae</taxon>
        <taxon>Pentapetalae</taxon>
        <taxon>rosids</taxon>
        <taxon>malvids</taxon>
        <taxon>Brassicales</taxon>
        <taxon>Brassicaceae</taxon>
        <taxon>Coluteocarpeae</taxon>
        <taxon>Microthlaspi</taxon>
    </lineage>
</organism>
<dbReference type="GO" id="GO:0009733">
    <property type="term" value="P:response to auxin"/>
    <property type="evidence" value="ECO:0007669"/>
    <property type="project" value="InterPro"/>
</dbReference>
<evidence type="ECO:0000313" key="4">
    <source>
        <dbReference type="EMBL" id="CAA7052696.1"/>
    </source>
</evidence>
<dbReference type="PANTHER" id="PTHR31374">
    <property type="entry name" value="AUXIN-INDUCED PROTEIN-LIKE-RELATED"/>
    <property type="match status" value="1"/>
</dbReference>
<comment type="caution">
    <text evidence="4">The sequence shown here is derived from an EMBL/GenBank/DDBJ whole genome shotgun (WGS) entry which is preliminary data.</text>
</comment>
<evidence type="ECO:0000256" key="2">
    <source>
        <dbReference type="ARBA" id="ARBA00022473"/>
    </source>
</evidence>
<dbReference type="AlphaFoldDB" id="A0A6D2K758"/>
<dbReference type="OrthoDB" id="660486at2759"/>
<dbReference type="EMBL" id="CACVBM020001507">
    <property type="protein sequence ID" value="CAA7052696.1"/>
    <property type="molecule type" value="Genomic_DNA"/>
</dbReference>
<gene>
    <name evidence="4" type="ORF">MERR_LOCUS39931</name>
</gene>
<dbReference type="Proteomes" id="UP000467841">
    <property type="component" value="Unassembled WGS sequence"/>
</dbReference>
<name>A0A6D2K758_9BRAS</name>
<keyword evidence="3" id="KW-0341">Growth regulation</keyword>
<protein>
    <submittedName>
        <fullName evidence="4">Uncharacterized protein</fullName>
    </submittedName>
</protein>
<dbReference type="PANTHER" id="PTHR31374:SF199">
    <property type="entry name" value="SMALL AUXIN-UP RNA-RELATED"/>
    <property type="match status" value="1"/>
</dbReference>
<evidence type="ECO:0000256" key="1">
    <source>
        <dbReference type="ARBA" id="ARBA00006974"/>
    </source>
</evidence>
<accession>A0A6D2K758</accession>
<evidence type="ECO:0000256" key="3">
    <source>
        <dbReference type="ARBA" id="ARBA00022604"/>
    </source>
</evidence>
<keyword evidence="5" id="KW-1185">Reference proteome</keyword>
<reference evidence="4" key="1">
    <citation type="submission" date="2020-01" db="EMBL/GenBank/DDBJ databases">
        <authorList>
            <person name="Mishra B."/>
        </authorList>
    </citation>
    <scope>NUCLEOTIDE SEQUENCE [LARGE SCALE GENOMIC DNA]</scope>
</reference>
<keyword evidence="2" id="KW-0217">Developmental protein</keyword>
<comment type="similarity">
    <text evidence="1">Belongs to the ARG7 family.</text>
</comment>
<dbReference type="InterPro" id="IPR003676">
    <property type="entry name" value="SAUR_fam"/>
</dbReference>
<proteinExistence type="inferred from homology"/>
<evidence type="ECO:0000313" key="5">
    <source>
        <dbReference type="Proteomes" id="UP000467841"/>
    </source>
</evidence>
<sequence>MDTPSPLRKKALVENPIMKTWRKMKSFGYTTSSTTASIKKSKSWNGAVLIDDAKSNEPKVKIKKDSPPPHGCFTVYVGPTRQRIVVKTKLVNHPLFKNLLEDAETEYGYRRDGPIVLPCEVDFFFKVLADMKSNDCHDHDDYNDEDDGLVSPPICGLGSPYRSCSRGGMDSMAMRRNGSYKILRSPSLFKLNRF</sequence>
<dbReference type="Pfam" id="PF02519">
    <property type="entry name" value="Auxin_inducible"/>
    <property type="match status" value="1"/>
</dbReference>